<dbReference type="Pfam" id="PF00501">
    <property type="entry name" value="AMP-binding"/>
    <property type="match status" value="1"/>
</dbReference>
<reference evidence="2" key="1">
    <citation type="submission" date="2021-02" db="EMBL/GenBank/DDBJ databases">
        <authorList>
            <person name="Vanwijnsberghe S."/>
        </authorList>
    </citation>
    <scope>NUCLEOTIDE SEQUENCE</scope>
    <source>
        <strain evidence="2">R-70211</strain>
    </source>
</reference>
<dbReference type="InterPro" id="IPR000873">
    <property type="entry name" value="AMP-dep_synth/lig_dom"/>
</dbReference>
<proteinExistence type="predicted"/>
<protein>
    <submittedName>
        <fullName evidence="2">Tyrocidine synthase 3</fullName>
    </submittedName>
</protein>
<dbReference type="PANTHER" id="PTHR45398">
    <property type="match status" value="1"/>
</dbReference>
<dbReference type="Proteomes" id="UP000675121">
    <property type="component" value="Unassembled WGS sequence"/>
</dbReference>
<name>A0A9N8MX37_9BURK</name>
<feature type="domain" description="AMP-dependent synthetase/ligase" evidence="1">
    <location>
        <begin position="8"/>
        <end position="113"/>
    </location>
</feature>
<evidence type="ECO:0000313" key="3">
    <source>
        <dbReference type="Proteomes" id="UP000675121"/>
    </source>
</evidence>
<evidence type="ECO:0000313" key="2">
    <source>
        <dbReference type="EMBL" id="CAE6916062.1"/>
    </source>
</evidence>
<keyword evidence="3" id="KW-1185">Reference proteome</keyword>
<accession>A0A9N8MX37</accession>
<comment type="caution">
    <text evidence="2">The sequence shown here is derived from an EMBL/GenBank/DDBJ whole genome shotgun (WGS) entry which is preliminary data.</text>
</comment>
<gene>
    <name evidence="2" type="primary">tycC_2</name>
    <name evidence="2" type="ORF">R70211_04214</name>
</gene>
<dbReference type="PANTHER" id="PTHR45398:SF1">
    <property type="entry name" value="ENZYME, PUTATIVE (JCVI)-RELATED"/>
    <property type="match status" value="1"/>
</dbReference>
<dbReference type="RefSeq" id="WP_201074755.1">
    <property type="nucleotide sequence ID" value="NZ_CAJNAS010000011.1"/>
</dbReference>
<sequence length="135" mass="14807">MLQSLFFDSATSQSYSPALWVNERLYSYGEIETRARHVSAGLAAVGQTSDARRCLLFGHRSVAAYVGVLGILDARMAYVKLSPEIPATRIAAIIMQSGAPLMLVDRRSAGVLEEVLSLLDCLLLDERPDISYTRT</sequence>
<evidence type="ECO:0000259" key="1">
    <source>
        <dbReference type="Pfam" id="PF00501"/>
    </source>
</evidence>
<dbReference type="AlphaFoldDB" id="A0A9N8MX37"/>
<organism evidence="2 3">
    <name type="scientific">Paraburkholderia domus</name>
    <dbReference type="NCBI Taxonomy" id="2793075"/>
    <lineage>
        <taxon>Bacteria</taxon>
        <taxon>Pseudomonadati</taxon>
        <taxon>Pseudomonadota</taxon>
        <taxon>Betaproteobacteria</taxon>
        <taxon>Burkholderiales</taxon>
        <taxon>Burkholderiaceae</taxon>
        <taxon>Paraburkholderia</taxon>
    </lineage>
</organism>
<dbReference type="EMBL" id="CAJNAS010000011">
    <property type="protein sequence ID" value="CAE6916062.1"/>
    <property type="molecule type" value="Genomic_DNA"/>
</dbReference>
<dbReference type="SUPFAM" id="SSF56801">
    <property type="entry name" value="Acetyl-CoA synthetase-like"/>
    <property type="match status" value="1"/>
</dbReference>
<dbReference type="Gene3D" id="3.40.50.12780">
    <property type="entry name" value="N-terminal domain of ligase-like"/>
    <property type="match status" value="1"/>
</dbReference>
<dbReference type="InterPro" id="IPR042099">
    <property type="entry name" value="ANL_N_sf"/>
</dbReference>